<feature type="region of interest" description="Disordered" evidence="1">
    <location>
        <begin position="1"/>
        <end position="57"/>
    </location>
</feature>
<feature type="compositionally biased region" description="Low complexity" evidence="1">
    <location>
        <begin position="93"/>
        <end position="103"/>
    </location>
</feature>
<dbReference type="AlphaFoldDB" id="A0AAE1IYH9"/>
<gene>
    <name evidence="2" type="ORF">QN277_003435</name>
</gene>
<evidence type="ECO:0000313" key="2">
    <source>
        <dbReference type="EMBL" id="KAK4260295.1"/>
    </source>
</evidence>
<reference evidence="2" key="1">
    <citation type="submission" date="2023-10" db="EMBL/GenBank/DDBJ databases">
        <title>Chromosome-level genome of the transformable northern wattle, Acacia crassicarpa.</title>
        <authorList>
            <person name="Massaro I."/>
            <person name="Sinha N.R."/>
            <person name="Poethig S."/>
            <person name="Leichty A.R."/>
        </authorList>
    </citation>
    <scope>NUCLEOTIDE SEQUENCE</scope>
    <source>
        <strain evidence="2">Acra3RX</strain>
        <tissue evidence="2">Leaf</tissue>
    </source>
</reference>
<dbReference type="PANTHER" id="PTHR35696">
    <property type="entry name" value="ELECTRON CARRIER/IRON ION-BINDING PROTEIN"/>
    <property type="match status" value="1"/>
</dbReference>
<comment type="caution">
    <text evidence="2">The sequence shown here is derived from an EMBL/GenBank/DDBJ whole genome shotgun (WGS) entry which is preliminary data.</text>
</comment>
<organism evidence="2 3">
    <name type="scientific">Acacia crassicarpa</name>
    <name type="common">northern wattle</name>
    <dbReference type="NCBI Taxonomy" id="499986"/>
    <lineage>
        <taxon>Eukaryota</taxon>
        <taxon>Viridiplantae</taxon>
        <taxon>Streptophyta</taxon>
        <taxon>Embryophyta</taxon>
        <taxon>Tracheophyta</taxon>
        <taxon>Spermatophyta</taxon>
        <taxon>Magnoliopsida</taxon>
        <taxon>eudicotyledons</taxon>
        <taxon>Gunneridae</taxon>
        <taxon>Pentapetalae</taxon>
        <taxon>rosids</taxon>
        <taxon>fabids</taxon>
        <taxon>Fabales</taxon>
        <taxon>Fabaceae</taxon>
        <taxon>Caesalpinioideae</taxon>
        <taxon>mimosoid clade</taxon>
        <taxon>Acacieae</taxon>
        <taxon>Acacia</taxon>
    </lineage>
</organism>
<dbReference type="Pfam" id="PF05142">
    <property type="entry name" value="DUF702"/>
    <property type="match status" value="1"/>
</dbReference>
<evidence type="ECO:0000256" key="1">
    <source>
        <dbReference type="SAM" id="MobiDB-lite"/>
    </source>
</evidence>
<evidence type="ECO:0000313" key="3">
    <source>
        <dbReference type="Proteomes" id="UP001293593"/>
    </source>
</evidence>
<dbReference type="Proteomes" id="UP001293593">
    <property type="component" value="Unassembled WGS sequence"/>
</dbReference>
<sequence>MATASPAPNNNSSNAISTTATTPSKATTPLAAAASSGNRTDAAPKSQRGQNKPKCRQCGNVARSRCPYEQCKSCCSRNQNPCHIHVLKTSSSHSEKTSASAAAPLDQPSSEPSQSANVSRAASLRQLSNSFAQFNNLHVSLRSRKPLTRKDAAVINEWRLSKLREYKERNIEVENEAFDHYMQKVELLKEVLLVESMEDNTPSVSDSNQISMENDNETMIQKLKLQLRSNSIRSDRMRTRIQQIVDEGLKKAQKWALDDHINESTDEEEPNQDSKRVRTERLSVISDLVDKINKARNEEDLKSCLEMKSQIFNSDKGSCAMELEDNNETPKNQTESDTAPVKEIDYSLPKLVSTAEIDQETLSIIDKHFSSLEHVEKL</sequence>
<protein>
    <submittedName>
        <fullName evidence="2">Uncharacterized protein</fullName>
    </submittedName>
</protein>
<feature type="region of interest" description="Disordered" evidence="1">
    <location>
        <begin position="93"/>
        <end position="119"/>
    </location>
</feature>
<accession>A0AAE1IYH9</accession>
<dbReference type="PANTHER" id="PTHR35696:SF1">
    <property type="entry name" value="ELECTRON CARRIER_IRON ION-BINDING PROTEIN"/>
    <property type="match status" value="1"/>
</dbReference>
<proteinExistence type="predicted"/>
<keyword evidence="3" id="KW-1185">Reference proteome</keyword>
<feature type="compositionally biased region" description="Low complexity" evidence="1">
    <location>
        <begin position="1"/>
        <end position="36"/>
    </location>
</feature>
<name>A0AAE1IYH9_9FABA</name>
<feature type="compositionally biased region" description="Polar residues" evidence="1">
    <location>
        <begin position="107"/>
        <end position="119"/>
    </location>
</feature>
<dbReference type="EMBL" id="JAWXYG010000010">
    <property type="protein sequence ID" value="KAK4260295.1"/>
    <property type="molecule type" value="Genomic_DNA"/>
</dbReference>